<feature type="signal peptide" evidence="1">
    <location>
        <begin position="1"/>
        <end position="42"/>
    </location>
</feature>
<gene>
    <name evidence="2" type="ORF">GCM10009850_079890</name>
</gene>
<sequence>MRPAIPGRFWPPMSRHKAAISTVSAAVAALAVVLVLSTASSAATGSDAASAQAVTRGATVCAGPINVSLGSGEFLAANGSSFDSNTGAATAVNWTVRRGELINANGGTTFFTAATVIRSARTAQFQVTVPAGDPSLPGSIWVCGSASLNQPARMEMTLNKVGA</sequence>
<proteinExistence type="predicted"/>
<protein>
    <recommendedName>
        <fullName evidence="4">Secreted protein</fullName>
    </recommendedName>
</protein>
<reference evidence="2 3" key="1">
    <citation type="journal article" date="2019" name="Int. J. Syst. Evol. Microbiol.">
        <title>The Global Catalogue of Microorganisms (GCM) 10K type strain sequencing project: providing services to taxonomists for standard genome sequencing and annotation.</title>
        <authorList>
            <consortium name="The Broad Institute Genomics Platform"/>
            <consortium name="The Broad Institute Genome Sequencing Center for Infectious Disease"/>
            <person name="Wu L."/>
            <person name="Ma J."/>
        </authorList>
    </citation>
    <scope>NUCLEOTIDE SEQUENCE [LARGE SCALE GENOMIC DNA]</scope>
    <source>
        <strain evidence="2 3">JCM 16114</strain>
    </source>
</reference>
<evidence type="ECO:0008006" key="4">
    <source>
        <dbReference type="Google" id="ProtNLM"/>
    </source>
</evidence>
<comment type="caution">
    <text evidence="2">The sequence shown here is derived from an EMBL/GenBank/DDBJ whole genome shotgun (WGS) entry which is preliminary data.</text>
</comment>
<dbReference type="EMBL" id="BAAAQX010000027">
    <property type="protein sequence ID" value="GAA2212527.1"/>
    <property type="molecule type" value="Genomic_DNA"/>
</dbReference>
<dbReference type="Proteomes" id="UP001499843">
    <property type="component" value="Unassembled WGS sequence"/>
</dbReference>
<feature type="chain" id="PRO_5045940574" description="Secreted protein" evidence="1">
    <location>
        <begin position="43"/>
        <end position="163"/>
    </location>
</feature>
<evidence type="ECO:0000313" key="3">
    <source>
        <dbReference type="Proteomes" id="UP001499843"/>
    </source>
</evidence>
<dbReference type="RefSeq" id="WP_344487119.1">
    <property type="nucleotide sequence ID" value="NZ_BAAAQX010000027.1"/>
</dbReference>
<name>A0ABN3CSV7_9ACTN</name>
<organism evidence="2 3">
    <name type="scientific">Nonomuraea monospora</name>
    <dbReference type="NCBI Taxonomy" id="568818"/>
    <lineage>
        <taxon>Bacteria</taxon>
        <taxon>Bacillati</taxon>
        <taxon>Actinomycetota</taxon>
        <taxon>Actinomycetes</taxon>
        <taxon>Streptosporangiales</taxon>
        <taxon>Streptosporangiaceae</taxon>
        <taxon>Nonomuraea</taxon>
    </lineage>
</organism>
<keyword evidence="3" id="KW-1185">Reference proteome</keyword>
<accession>A0ABN3CSV7</accession>
<evidence type="ECO:0000256" key="1">
    <source>
        <dbReference type="SAM" id="SignalP"/>
    </source>
</evidence>
<evidence type="ECO:0000313" key="2">
    <source>
        <dbReference type="EMBL" id="GAA2212527.1"/>
    </source>
</evidence>
<keyword evidence="1" id="KW-0732">Signal</keyword>